<evidence type="ECO:0000256" key="2">
    <source>
        <dbReference type="ARBA" id="ARBA00022771"/>
    </source>
</evidence>
<organism evidence="8 9">
    <name type="scientific">Aspergillus chevalieri</name>
    <name type="common">Eurotium chevalieri</name>
    <dbReference type="NCBI Taxonomy" id="182096"/>
    <lineage>
        <taxon>Eukaryota</taxon>
        <taxon>Fungi</taxon>
        <taxon>Dikarya</taxon>
        <taxon>Ascomycota</taxon>
        <taxon>Pezizomycotina</taxon>
        <taxon>Eurotiomycetes</taxon>
        <taxon>Eurotiomycetidae</taxon>
        <taxon>Eurotiales</taxon>
        <taxon>Aspergillaceae</taxon>
        <taxon>Aspergillus</taxon>
        <taxon>Aspergillus subgen. Aspergillus</taxon>
    </lineage>
</organism>
<evidence type="ECO:0000259" key="7">
    <source>
        <dbReference type="PROSITE" id="PS50089"/>
    </source>
</evidence>
<dbReference type="GO" id="GO:0016567">
    <property type="term" value="P:protein ubiquitination"/>
    <property type="evidence" value="ECO:0007669"/>
    <property type="project" value="TreeGrafter"/>
</dbReference>
<reference evidence="8" key="1">
    <citation type="submission" date="2021-01" db="EMBL/GenBank/DDBJ databases">
        <authorList>
            <consortium name="Aspergillus chevalieri M1 genome sequencing consortium"/>
            <person name="Kazuki M."/>
            <person name="Futagami T."/>
        </authorList>
    </citation>
    <scope>NUCLEOTIDE SEQUENCE</scope>
    <source>
        <strain evidence="8">M1</strain>
    </source>
</reference>
<dbReference type="GO" id="GO:0061630">
    <property type="term" value="F:ubiquitin protein ligase activity"/>
    <property type="evidence" value="ECO:0007669"/>
    <property type="project" value="TreeGrafter"/>
</dbReference>
<dbReference type="GeneID" id="66979216"/>
<feature type="transmembrane region" description="Helical" evidence="6">
    <location>
        <begin position="25"/>
        <end position="49"/>
    </location>
</feature>
<keyword evidence="3" id="KW-0862">Zinc</keyword>
<evidence type="ECO:0000256" key="3">
    <source>
        <dbReference type="ARBA" id="ARBA00022833"/>
    </source>
</evidence>
<evidence type="ECO:0000256" key="1">
    <source>
        <dbReference type="ARBA" id="ARBA00022723"/>
    </source>
</evidence>
<dbReference type="GO" id="GO:0008270">
    <property type="term" value="F:zinc ion binding"/>
    <property type="evidence" value="ECO:0007669"/>
    <property type="project" value="UniProtKB-KW"/>
</dbReference>
<protein>
    <recommendedName>
        <fullName evidence="7">RING-type domain-containing protein</fullName>
    </recommendedName>
</protein>
<dbReference type="PANTHER" id="PTHR45969">
    <property type="entry name" value="RING ZINC FINGER PROTEIN-RELATED"/>
    <property type="match status" value="1"/>
</dbReference>
<evidence type="ECO:0000256" key="5">
    <source>
        <dbReference type="SAM" id="MobiDB-lite"/>
    </source>
</evidence>
<dbReference type="Gene3D" id="3.30.40.10">
    <property type="entry name" value="Zinc/RING finger domain, C3HC4 (zinc finger)"/>
    <property type="match status" value="1"/>
</dbReference>
<dbReference type="InterPro" id="IPR001841">
    <property type="entry name" value="Znf_RING"/>
</dbReference>
<dbReference type="SUPFAM" id="SSF57850">
    <property type="entry name" value="RING/U-box"/>
    <property type="match status" value="1"/>
</dbReference>
<dbReference type="RefSeq" id="XP_043133379.1">
    <property type="nucleotide sequence ID" value="XM_043284604.1"/>
</dbReference>
<name>A0A7R7ZL78_ASPCH</name>
<feature type="domain" description="RING-type" evidence="7">
    <location>
        <begin position="116"/>
        <end position="158"/>
    </location>
</feature>
<dbReference type="InterPro" id="IPR013083">
    <property type="entry name" value="Znf_RING/FYVE/PHD"/>
</dbReference>
<keyword evidence="2 4" id="KW-0863">Zinc-finger</keyword>
<evidence type="ECO:0000313" key="9">
    <source>
        <dbReference type="Proteomes" id="UP000637239"/>
    </source>
</evidence>
<feature type="compositionally biased region" description="Basic residues" evidence="5">
    <location>
        <begin position="62"/>
        <end position="74"/>
    </location>
</feature>
<evidence type="ECO:0000256" key="4">
    <source>
        <dbReference type="PROSITE-ProRule" id="PRU00175"/>
    </source>
</evidence>
<dbReference type="Pfam" id="PF13639">
    <property type="entry name" value="zf-RING_2"/>
    <property type="match status" value="1"/>
</dbReference>
<dbReference type="AlphaFoldDB" id="A0A7R7ZL78"/>
<dbReference type="EMBL" id="AP024417">
    <property type="protein sequence ID" value="BCR84857.1"/>
    <property type="molecule type" value="Genomic_DNA"/>
</dbReference>
<keyword evidence="6" id="KW-1133">Transmembrane helix</keyword>
<dbReference type="PROSITE" id="PS50089">
    <property type="entry name" value="ZF_RING_2"/>
    <property type="match status" value="1"/>
</dbReference>
<keyword evidence="6" id="KW-0812">Transmembrane</keyword>
<accession>A0A7R7ZL78</accession>
<dbReference type="SMART" id="SM00184">
    <property type="entry name" value="RING"/>
    <property type="match status" value="1"/>
</dbReference>
<dbReference type="KEGG" id="ache:ACHE_20315A"/>
<reference evidence="8" key="2">
    <citation type="submission" date="2021-02" db="EMBL/GenBank/DDBJ databases">
        <title>Aspergillus chevalieri M1 genome sequence.</title>
        <authorList>
            <person name="Kadooka C."/>
            <person name="Mori K."/>
            <person name="Futagami T."/>
        </authorList>
    </citation>
    <scope>NUCLEOTIDE SEQUENCE</scope>
    <source>
        <strain evidence="8">M1</strain>
    </source>
</reference>
<proteinExistence type="predicted"/>
<evidence type="ECO:0000256" key="6">
    <source>
        <dbReference type="SAM" id="Phobius"/>
    </source>
</evidence>
<keyword evidence="9" id="KW-1185">Reference proteome</keyword>
<keyword evidence="1" id="KW-0479">Metal-binding</keyword>
<evidence type="ECO:0000313" key="8">
    <source>
        <dbReference type="EMBL" id="BCR84857.1"/>
    </source>
</evidence>
<gene>
    <name evidence="8" type="ORF">ACHE_20315A</name>
</gene>
<dbReference type="PANTHER" id="PTHR45969:SF69">
    <property type="entry name" value="FINGER DOMAIN PROTEIN, PUTATIVE (AFU_ORTHOLOGUE AFUA_3G12190)-RELATED"/>
    <property type="match status" value="1"/>
</dbReference>
<dbReference type="Proteomes" id="UP000637239">
    <property type="component" value="Chromosome 2"/>
</dbReference>
<sequence>MSSSSPTPQTDHNKNNNAGLNKQHLIIALAVGLSVVTLIIMCLLLSIFVNNRHSNSDNSEHRRFRPSRSKKPKKSPSERRLRKLDAESPICTLEEWWSRAKIPPLPSDDECDQFTCAICLDSVLRSHEIRDLKCLHVFHRECLDKWYLQDQFHCPLCHRAYFKQQFQPTNEFVWMV</sequence>
<keyword evidence="6" id="KW-0472">Membrane</keyword>
<feature type="region of interest" description="Disordered" evidence="5">
    <location>
        <begin position="54"/>
        <end position="80"/>
    </location>
</feature>